<dbReference type="Gene3D" id="2.40.30.170">
    <property type="match status" value="1"/>
</dbReference>
<dbReference type="Proteomes" id="UP001589858">
    <property type="component" value="Unassembled WGS sequence"/>
</dbReference>
<dbReference type="PANTHER" id="PTHR30469">
    <property type="entry name" value="MULTIDRUG RESISTANCE PROTEIN MDTA"/>
    <property type="match status" value="1"/>
</dbReference>
<reference evidence="3 4" key="1">
    <citation type="submission" date="2024-09" db="EMBL/GenBank/DDBJ databases">
        <authorList>
            <person name="Sun Q."/>
            <person name="Mori K."/>
        </authorList>
    </citation>
    <scope>NUCLEOTIDE SEQUENCE [LARGE SCALE GENOMIC DNA]</scope>
    <source>
        <strain evidence="3 4">CICC 11035S</strain>
    </source>
</reference>
<evidence type="ECO:0000256" key="1">
    <source>
        <dbReference type="ARBA" id="ARBA00009477"/>
    </source>
</evidence>
<dbReference type="Gene3D" id="2.40.50.100">
    <property type="match status" value="1"/>
</dbReference>
<sequence length="359" mass="38044">MKSSIFRLAAIAAVAGAMPLAGCKQHDAEKKPLPPQAVTIARVRMQQMVGGLTASGRLVPREEMAVSADLTGYRIARVLVEEGAVVRAGQPLAELDDSLLVSQIAQLRATLAQQDVTLEQARQEAGRVNGLENQGVLSNEAIASRKFAARNSAAARAATQAQLKDLLVRQAHMVIRAPAAGLVLERTARPGETSSTGTALFTMARGRLLELYAELPEVEAVAIKLGDPAQVVLASGRKLEGKVRLIGERVDTNTGLVIARIALPVDPELRQGGFAKATFVRPVTVPALPESAVRYDADGASVMELDKDVRVHRRTIQTGRHADGFVELRSGPAEGAQVAVKGAAFTLDGDKVRIVGEAK</sequence>
<dbReference type="Gene3D" id="1.10.287.470">
    <property type="entry name" value="Helix hairpin bin"/>
    <property type="match status" value="1"/>
</dbReference>
<organism evidence="3 4">
    <name type="scientific">Novosphingobium clariflavum</name>
    <dbReference type="NCBI Taxonomy" id="2029884"/>
    <lineage>
        <taxon>Bacteria</taxon>
        <taxon>Pseudomonadati</taxon>
        <taxon>Pseudomonadota</taxon>
        <taxon>Alphaproteobacteria</taxon>
        <taxon>Sphingomonadales</taxon>
        <taxon>Sphingomonadaceae</taxon>
        <taxon>Novosphingobium</taxon>
    </lineage>
</organism>
<comment type="caution">
    <text evidence="3">The sequence shown here is derived from an EMBL/GenBank/DDBJ whole genome shotgun (WGS) entry which is preliminary data.</text>
</comment>
<dbReference type="SUPFAM" id="SSF111369">
    <property type="entry name" value="HlyD-like secretion proteins"/>
    <property type="match status" value="1"/>
</dbReference>
<dbReference type="PANTHER" id="PTHR30469:SF15">
    <property type="entry name" value="HLYD FAMILY OF SECRETION PROTEINS"/>
    <property type="match status" value="1"/>
</dbReference>
<accession>A0ABV6S6J2</accession>
<feature type="signal peptide" evidence="2">
    <location>
        <begin position="1"/>
        <end position="17"/>
    </location>
</feature>
<dbReference type="NCBIfam" id="TIGR01730">
    <property type="entry name" value="RND_mfp"/>
    <property type="match status" value="1"/>
</dbReference>
<name>A0ABV6S6J2_9SPHN</name>
<feature type="chain" id="PRO_5045455336" evidence="2">
    <location>
        <begin position="18"/>
        <end position="359"/>
    </location>
</feature>
<dbReference type="EMBL" id="JBHLTM010000031">
    <property type="protein sequence ID" value="MFC0684859.1"/>
    <property type="molecule type" value="Genomic_DNA"/>
</dbReference>
<evidence type="ECO:0000313" key="4">
    <source>
        <dbReference type="Proteomes" id="UP001589858"/>
    </source>
</evidence>
<evidence type="ECO:0000256" key="2">
    <source>
        <dbReference type="SAM" id="SignalP"/>
    </source>
</evidence>
<keyword evidence="4" id="KW-1185">Reference proteome</keyword>
<protein>
    <submittedName>
        <fullName evidence="3">Efflux RND transporter periplasmic adaptor subunit</fullName>
    </submittedName>
</protein>
<dbReference type="RefSeq" id="WP_267224707.1">
    <property type="nucleotide sequence ID" value="NZ_JAPCWC010000042.1"/>
</dbReference>
<proteinExistence type="inferred from homology"/>
<keyword evidence="2" id="KW-0732">Signal</keyword>
<gene>
    <name evidence="3" type="ORF">ACFFF8_09660</name>
</gene>
<comment type="similarity">
    <text evidence="1">Belongs to the membrane fusion protein (MFP) (TC 8.A.1) family.</text>
</comment>
<evidence type="ECO:0000313" key="3">
    <source>
        <dbReference type="EMBL" id="MFC0684859.1"/>
    </source>
</evidence>
<dbReference type="InterPro" id="IPR006143">
    <property type="entry name" value="RND_pump_MFP"/>
</dbReference>
<dbReference type="Gene3D" id="2.40.420.20">
    <property type="match status" value="1"/>
</dbReference>